<keyword evidence="1" id="KW-0472">Membrane</keyword>
<dbReference type="Proteomes" id="UP001608902">
    <property type="component" value="Unassembled WGS sequence"/>
</dbReference>
<keyword evidence="1" id="KW-0812">Transmembrane</keyword>
<dbReference type="EMBL" id="JBGFUD010000698">
    <property type="protein sequence ID" value="MFH4975062.1"/>
    <property type="molecule type" value="Genomic_DNA"/>
</dbReference>
<feature type="transmembrane region" description="Helical" evidence="1">
    <location>
        <begin position="43"/>
        <end position="63"/>
    </location>
</feature>
<evidence type="ECO:0000256" key="1">
    <source>
        <dbReference type="SAM" id="Phobius"/>
    </source>
</evidence>
<accession>A0ABD6EEF3</accession>
<keyword evidence="1" id="KW-1133">Transmembrane helix</keyword>
<protein>
    <submittedName>
        <fullName evidence="2">Uncharacterized protein</fullName>
    </submittedName>
</protein>
<proteinExistence type="predicted"/>
<reference evidence="2 3" key="1">
    <citation type="submission" date="2024-08" db="EMBL/GenBank/DDBJ databases">
        <title>Gnathostoma spinigerum genome.</title>
        <authorList>
            <person name="Gonzalez-Bertolin B."/>
            <person name="Monzon S."/>
            <person name="Zaballos A."/>
            <person name="Jimenez P."/>
            <person name="Dekumyoy P."/>
            <person name="Varona S."/>
            <person name="Cuesta I."/>
            <person name="Sumanam S."/>
            <person name="Adisakwattana P."/>
            <person name="Gasser R.B."/>
            <person name="Hernandez-Gonzalez A."/>
            <person name="Young N.D."/>
            <person name="Perteguer M.J."/>
        </authorList>
    </citation>
    <scope>NUCLEOTIDE SEQUENCE [LARGE SCALE GENOMIC DNA]</scope>
    <source>
        <strain evidence="2">AL3</strain>
        <tissue evidence="2">Liver</tissue>
    </source>
</reference>
<name>A0ABD6EEF3_9BILA</name>
<evidence type="ECO:0000313" key="3">
    <source>
        <dbReference type="Proteomes" id="UP001608902"/>
    </source>
</evidence>
<sequence length="111" mass="13325">MFQAFVLYLFWGSLLNIFAFVTDFQLTYNVESEDNSFFRYTTSFSCMMCINITLWPWMIYIFLITRNTSMRNDWFTKQSTGDLGWRKNLLRVFGYNPLTWLVPTQGLYDVT</sequence>
<comment type="caution">
    <text evidence="2">The sequence shown here is derived from an EMBL/GenBank/DDBJ whole genome shotgun (WGS) entry which is preliminary data.</text>
</comment>
<gene>
    <name evidence="2" type="ORF">AB6A40_001771</name>
</gene>
<dbReference type="AlphaFoldDB" id="A0ABD6EEF3"/>
<organism evidence="2 3">
    <name type="scientific">Gnathostoma spinigerum</name>
    <dbReference type="NCBI Taxonomy" id="75299"/>
    <lineage>
        <taxon>Eukaryota</taxon>
        <taxon>Metazoa</taxon>
        <taxon>Ecdysozoa</taxon>
        <taxon>Nematoda</taxon>
        <taxon>Chromadorea</taxon>
        <taxon>Rhabditida</taxon>
        <taxon>Spirurina</taxon>
        <taxon>Gnathostomatomorpha</taxon>
        <taxon>Gnathostomatoidea</taxon>
        <taxon>Gnathostomatidae</taxon>
        <taxon>Gnathostoma</taxon>
    </lineage>
</organism>
<keyword evidence="3" id="KW-1185">Reference proteome</keyword>
<evidence type="ECO:0000313" key="2">
    <source>
        <dbReference type="EMBL" id="MFH4975062.1"/>
    </source>
</evidence>